<proteinExistence type="predicted"/>
<evidence type="ECO:0000256" key="11">
    <source>
        <dbReference type="ARBA" id="ARBA00023163"/>
    </source>
</evidence>
<dbReference type="SMART" id="SM00342">
    <property type="entry name" value="HTH_ARAC"/>
    <property type="match status" value="1"/>
</dbReference>
<dbReference type="Pfam" id="PF07494">
    <property type="entry name" value="Reg_prop"/>
    <property type="match status" value="9"/>
</dbReference>
<evidence type="ECO:0000256" key="7">
    <source>
        <dbReference type="ARBA" id="ARBA00022840"/>
    </source>
</evidence>
<evidence type="ECO:0000256" key="6">
    <source>
        <dbReference type="ARBA" id="ARBA00022777"/>
    </source>
</evidence>
<comment type="caution">
    <text evidence="18">The sequence shown here is derived from an EMBL/GenBank/DDBJ whole genome shotgun (WGS) entry which is preliminary data.</text>
</comment>
<feature type="domain" description="HTH araC/xylS-type" evidence="15">
    <location>
        <begin position="1251"/>
        <end position="1350"/>
    </location>
</feature>
<evidence type="ECO:0000256" key="3">
    <source>
        <dbReference type="ARBA" id="ARBA00022553"/>
    </source>
</evidence>
<feature type="modified residue" description="4-aspartylphosphate" evidence="12">
    <location>
        <position position="1152"/>
    </location>
</feature>
<dbReference type="SMART" id="SM00387">
    <property type="entry name" value="HATPase_c"/>
    <property type="match status" value="1"/>
</dbReference>
<dbReference type="FunFam" id="1.10.287.130:FF:000045">
    <property type="entry name" value="Two-component system sensor histidine kinase/response regulator"/>
    <property type="match status" value="1"/>
</dbReference>
<dbReference type="InterPro" id="IPR004358">
    <property type="entry name" value="Sig_transdc_His_kin-like_C"/>
</dbReference>
<keyword evidence="5" id="KW-0547">Nucleotide-binding</keyword>
<dbReference type="CDD" id="cd17574">
    <property type="entry name" value="REC_OmpR"/>
    <property type="match status" value="1"/>
</dbReference>
<keyword evidence="6" id="KW-0418">Kinase</keyword>
<feature type="signal peptide" evidence="14">
    <location>
        <begin position="1"/>
        <end position="21"/>
    </location>
</feature>
<keyword evidence="9" id="KW-0805">Transcription regulation</keyword>
<organism evidence="18 19">
    <name type="scientific">Pedobacter kyungheensis</name>
    <dbReference type="NCBI Taxonomy" id="1069985"/>
    <lineage>
        <taxon>Bacteria</taxon>
        <taxon>Pseudomonadati</taxon>
        <taxon>Bacteroidota</taxon>
        <taxon>Sphingobacteriia</taxon>
        <taxon>Sphingobacteriales</taxon>
        <taxon>Sphingobacteriaceae</taxon>
        <taxon>Pedobacter</taxon>
    </lineage>
</organism>
<keyword evidence="8" id="KW-0902">Two-component regulatory system</keyword>
<dbReference type="Gene3D" id="1.10.10.60">
    <property type="entry name" value="Homeodomain-like"/>
    <property type="match status" value="1"/>
</dbReference>
<dbReference type="PROSITE" id="PS50110">
    <property type="entry name" value="RESPONSE_REGULATORY"/>
    <property type="match status" value="1"/>
</dbReference>
<dbReference type="InterPro" id="IPR001789">
    <property type="entry name" value="Sig_transdc_resp-reg_receiver"/>
</dbReference>
<dbReference type="EMBL" id="JSYN01000011">
    <property type="protein sequence ID" value="KIA94044.1"/>
    <property type="molecule type" value="Genomic_DNA"/>
</dbReference>
<evidence type="ECO:0000259" key="17">
    <source>
        <dbReference type="PROSITE" id="PS50110"/>
    </source>
</evidence>
<keyword evidence="14" id="KW-0732">Signal</keyword>
<evidence type="ECO:0000256" key="5">
    <source>
        <dbReference type="ARBA" id="ARBA00022741"/>
    </source>
</evidence>
<keyword evidence="19" id="KW-1185">Reference proteome</keyword>
<dbReference type="Gene3D" id="2.60.40.10">
    <property type="entry name" value="Immunoglobulins"/>
    <property type="match status" value="1"/>
</dbReference>
<dbReference type="SMART" id="SM00388">
    <property type="entry name" value="HisKA"/>
    <property type="match status" value="1"/>
</dbReference>
<evidence type="ECO:0000256" key="8">
    <source>
        <dbReference type="ARBA" id="ARBA00023012"/>
    </source>
</evidence>
<evidence type="ECO:0000256" key="2">
    <source>
        <dbReference type="ARBA" id="ARBA00012438"/>
    </source>
</evidence>
<reference evidence="18 19" key="1">
    <citation type="submission" date="2014-10" db="EMBL/GenBank/DDBJ databases">
        <title>Pedobacter Kyungheensis.</title>
        <authorList>
            <person name="Anderson B.M."/>
            <person name="Newman J.D."/>
        </authorList>
    </citation>
    <scope>NUCLEOTIDE SEQUENCE [LARGE SCALE GENOMIC DNA]</scope>
    <source>
        <strain evidence="18 19">KACC 16221</strain>
    </source>
</reference>
<evidence type="ECO:0000313" key="18">
    <source>
        <dbReference type="EMBL" id="KIA94044.1"/>
    </source>
</evidence>
<keyword evidence="13" id="KW-0472">Membrane</keyword>
<evidence type="ECO:0000259" key="15">
    <source>
        <dbReference type="PROSITE" id="PS01124"/>
    </source>
</evidence>
<dbReference type="InterPro" id="IPR018060">
    <property type="entry name" value="HTH_AraC"/>
</dbReference>
<dbReference type="GO" id="GO:0043565">
    <property type="term" value="F:sequence-specific DNA binding"/>
    <property type="evidence" value="ECO:0007669"/>
    <property type="project" value="InterPro"/>
</dbReference>
<keyword evidence="4" id="KW-0808">Transferase</keyword>
<dbReference type="Pfam" id="PF07495">
    <property type="entry name" value="Y_Y_Y"/>
    <property type="match status" value="1"/>
</dbReference>
<dbReference type="SMART" id="SM00448">
    <property type="entry name" value="REC"/>
    <property type="match status" value="1"/>
</dbReference>
<dbReference type="FunFam" id="2.60.40.10:FF:000791">
    <property type="entry name" value="Two-component system sensor histidine kinase/response regulator"/>
    <property type="match status" value="1"/>
</dbReference>
<gene>
    <name evidence="18" type="ORF">OC25_10555</name>
</gene>
<dbReference type="PANTHER" id="PTHR43547:SF2">
    <property type="entry name" value="HYBRID SIGNAL TRANSDUCTION HISTIDINE KINASE C"/>
    <property type="match status" value="1"/>
</dbReference>
<evidence type="ECO:0000256" key="13">
    <source>
        <dbReference type="SAM" id="Phobius"/>
    </source>
</evidence>
<dbReference type="Gene3D" id="1.10.287.130">
    <property type="match status" value="1"/>
</dbReference>
<dbReference type="SUPFAM" id="SSF47384">
    <property type="entry name" value="Homodimeric domain of signal transducing histidine kinase"/>
    <property type="match status" value="1"/>
</dbReference>
<dbReference type="Pfam" id="PF02518">
    <property type="entry name" value="HATPase_c"/>
    <property type="match status" value="1"/>
</dbReference>
<feature type="chain" id="PRO_5002145514" description="histidine kinase" evidence="14">
    <location>
        <begin position="22"/>
        <end position="1351"/>
    </location>
</feature>
<evidence type="ECO:0000256" key="4">
    <source>
        <dbReference type="ARBA" id="ARBA00022679"/>
    </source>
</evidence>
<name>A0A0C1G1U5_9SPHI</name>
<protein>
    <recommendedName>
        <fullName evidence="2">histidine kinase</fullName>
        <ecNumber evidence="2">2.7.13.3</ecNumber>
    </recommendedName>
</protein>
<dbReference type="GO" id="GO:0005524">
    <property type="term" value="F:ATP binding"/>
    <property type="evidence" value="ECO:0007669"/>
    <property type="project" value="UniProtKB-KW"/>
</dbReference>
<keyword evidence="7" id="KW-0067">ATP-binding</keyword>
<dbReference type="Pfam" id="PF12833">
    <property type="entry name" value="HTH_18"/>
    <property type="match status" value="1"/>
</dbReference>
<keyword evidence="10" id="KW-0238">DNA-binding</keyword>
<accession>A0A0C1G1U5</accession>
<dbReference type="FunFam" id="3.30.565.10:FF:000037">
    <property type="entry name" value="Hybrid sensor histidine kinase/response regulator"/>
    <property type="match status" value="1"/>
</dbReference>
<evidence type="ECO:0000256" key="1">
    <source>
        <dbReference type="ARBA" id="ARBA00000085"/>
    </source>
</evidence>
<dbReference type="SUPFAM" id="SSF63829">
    <property type="entry name" value="Calcium-dependent phosphotriesterase"/>
    <property type="match status" value="3"/>
</dbReference>
<feature type="domain" description="Response regulatory" evidence="17">
    <location>
        <begin position="1104"/>
        <end position="1219"/>
    </location>
</feature>
<sequence>MPVFVNMKALLFFIFALSAIAGKAQDQYAFKHLNVESGLSQSSVLSIAQDARGFLWFGTRFGLNKYDSQTFKIYNSEKGNKKSLSTSSYLSSIVSLKNGSLLIGTQNGLNKYNEKDDNFDRYQHDDKDAGSLSNNVIFCIYQDKKNRVWVGTANGLNLLTDTTRYRFKRFLYQNKQRLQIYTITEDHNGTLWLSTDNGLMNMRFSGNRVIYKHFKAYSDELAKAIDNHITTIVEDRENNLWIGTKQSGISKLNLSTENITNYKYSSLNPQGISSNNVRKIMLDQEGKLWIGTLHGINIYNPANQSFSTLQNEPENPSSLSQNSVYDIFQDRQGIIWVGTYYGAINMVYPNYTPFKVYRSTATSNGLSSNVVSSIMEDQHQNLWIATEGEGINYYDRKSNTFTRYKNNPNNPASLSANLVKSVIRDKNNKVWIGTHYGGLNLFNPETKSFVRYTKHKNDTSSLSNDEITVVFEDSFGRFWVGTNGGLNSFNTQTGKFIRNRVNGRADAVLYIFEDSKRTLWVATNSGLYQLKSGATKFVIRVAGNPEILRYNEISCITENKAGSLLIGTTRNGLFQLNPEKHQYRRLSLLDGLPSNTIMGILEDDFQNLWITTDKGLCKYNPALHTFKVYNIKDGLPGNEFNYKSFLKDSKGQFFFGSLSGMISFYPNQIRENKTTPPVIFTGLKLFNKPVALNSGDGLLKQNISTLQAITFESDQNVFSVDFTVLNFIKSNKSHYAYKLNGFEKNWNYVDVPSATYTNLSPGQYTLMVKGTNNDGVWTNTISTLDITVLPPFYRTWWAYLFYLAAFIAISFVFIRYLLIKAVLKKEKEINEHKLEFFTNISHEIRTPLTLIVGPLDKLIENAKDDPSLNRELQPIKNNAYRLMNLVTELLDFRKAESGKMTLHISPGDIVKFCREIFLAFQNIAIAKSIDYRFETVQPDIKLYFDKVQLEKVLFNLLSNAFKFTPDKGKISLKISQENNRVQIMVSDNGKGIALADQAGLFTNFYQANPTTSIGTGLGLSLSKSIVELHHGEITFESMAQSENRHGATCFTVNLKTGKAHFKPADFVKDYVYYDDATNYELPVTAEAQIQEAETVVSAGTKKYSILLVEDNEDVRAFIKNALGNTYTIYESENGATGLALAQEVIPDLIISDVMMPVMDGLELCRKLKTDERTSHIPVVLLTARSAYVHQINGFEQGADAYIMKPFNLKILELNVQNLLSARETIRQKFAQVVRLEPKNLVINTTEQNFLNKIITVIEDRIADPEFDVPTLSSQIGMSQPVLYKKIRALTDLSVNDFIKSIRIKRAAQLLKQGAGNISEIAYSVGFNDRKYFSSEFKKHFGKTPSEFINED</sequence>
<dbReference type="InterPro" id="IPR018062">
    <property type="entry name" value="HTH_AraC-typ_CS"/>
</dbReference>
<dbReference type="InterPro" id="IPR011006">
    <property type="entry name" value="CheY-like_superfamily"/>
</dbReference>
<evidence type="ECO:0000256" key="10">
    <source>
        <dbReference type="ARBA" id="ARBA00023125"/>
    </source>
</evidence>
<dbReference type="Pfam" id="PF00512">
    <property type="entry name" value="HisKA"/>
    <property type="match status" value="1"/>
</dbReference>
<dbReference type="GO" id="GO:0000155">
    <property type="term" value="F:phosphorelay sensor kinase activity"/>
    <property type="evidence" value="ECO:0007669"/>
    <property type="project" value="InterPro"/>
</dbReference>
<dbReference type="InterPro" id="IPR003594">
    <property type="entry name" value="HATPase_dom"/>
</dbReference>
<dbReference type="SUPFAM" id="SSF46689">
    <property type="entry name" value="Homeodomain-like"/>
    <property type="match status" value="1"/>
</dbReference>
<dbReference type="Gene3D" id="3.30.565.10">
    <property type="entry name" value="Histidine kinase-like ATPase, C-terminal domain"/>
    <property type="match status" value="1"/>
</dbReference>
<dbReference type="InterPro" id="IPR005467">
    <property type="entry name" value="His_kinase_dom"/>
</dbReference>
<dbReference type="PRINTS" id="PR00344">
    <property type="entry name" value="BCTRLSENSOR"/>
</dbReference>
<feature type="transmembrane region" description="Helical" evidence="13">
    <location>
        <begin position="796"/>
        <end position="818"/>
    </location>
</feature>
<evidence type="ECO:0000256" key="9">
    <source>
        <dbReference type="ARBA" id="ARBA00023015"/>
    </source>
</evidence>
<dbReference type="CDD" id="cd00082">
    <property type="entry name" value="HisKA"/>
    <property type="match status" value="1"/>
</dbReference>
<dbReference type="InterPro" id="IPR009057">
    <property type="entry name" value="Homeodomain-like_sf"/>
</dbReference>
<dbReference type="InterPro" id="IPR015943">
    <property type="entry name" value="WD40/YVTN_repeat-like_dom_sf"/>
</dbReference>
<evidence type="ECO:0000256" key="12">
    <source>
        <dbReference type="PROSITE-ProRule" id="PRU00169"/>
    </source>
</evidence>
<dbReference type="InterPro" id="IPR003661">
    <property type="entry name" value="HisK_dim/P_dom"/>
</dbReference>
<keyword evidence="11" id="KW-0804">Transcription</keyword>
<dbReference type="GO" id="GO:0003700">
    <property type="term" value="F:DNA-binding transcription factor activity"/>
    <property type="evidence" value="ECO:0007669"/>
    <property type="project" value="InterPro"/>
</dbReference>
<dbReference type="EC" id="2.7.13.3" evidence="2"/>
<dbReference type="Gene3D" id="3.40.50.2300">
    <property type="match status" value="1"/>
</dbReference>
<dbReference type="Gene3D" id="2.130.10.10">
    <property type="entry name" value="YVTN repeat-like/Quinoprotein amine dehydrogenase"/>
    <property type="match status" value="3"/>
</dbReference>
<evidence type="ECO:0000256" key="14">
    <source>
        <dbReference type="SAM" id="SignalP"/>
    </source>
</evidence>
<dbReference type="SUPFAM" id="SSF55874">
    <property type="entry name" value="ATPase domain of HSP90 chaperone/DNA topoisomerase II/histidine kinase"/>
    <property type="match status" value="1"/>
</dbReference>
<evidence type="ECO:0000259" key="16">
    <source>
        <dbReference type="PROSITE" id="PS50109"/>
    </source>
</evidence>
<dbReference type="InterPro" id="IPR036097">
    <property type="entry name" value="HisK_dim/P_sf"/>
</dbReference>
<dbReference type="InterPro" id="IPR013783">
    <property type="entry name" value="Ig-like_fold"/>
</dbReference>
<evidence type="ECO:0000313" key="19">
    <source>
        <dbReference type="Proteomes" id="UP000031246"/>
    </source>
</evidence>
<dbReference type="InterPro" id="IPR036890">
    <property type="entry name" value="HATPase_C_sf"/>
</dbReference>
<dbReference type="InterPro" id="IPR011110">
    <property type="entry name" value="Reg_prop"/>
</dbReference>
<dbReference type="Pfam" id="PF00072">
    <property type="entry name" value="Response_reg"/>
    <property type="match status" value="1"/>
</dbReference>
<keyword evidence="13" id="KW-0812">Transmembrane</keyword>
<dbReference type="CDD" id="cd00146">
    <property type="entry name" value="PKD"/>
    <property type="match status" value="1"/>
</dbReference>
<comment type="catalytic activity">
    <reaction evidence="1">
        <text>ATP + protein L-histidine = ADP + protein N-phospho-L-histidine.</text>
        <dbReference type="EC" id="2.7.13.3"/>
    </reaction>
</comment>
<dbReference type="PROSITE" id="PS50109">
    <property type="entry name" value="HIS_KIN"/>
    <property type="match status" value="1"/>
</dbReference>
<feature type="domain" description="Histidine kinase" evidence="16">
    <location>
        <begin position="839"/>
        <end position="1058"/>
    </location>
</feature>
<dbReference type="Proteomes" id="UP000031246">
    <property type="component" value="Unassembled WGS sequence"/>
</dbReference>
<keyword evidence="13" id="KW-1133">Transmembrane helix</keyword>
<dbReference type="SUPFAM" id="SSF52172">
    <property type="entry name" value="CheY-like"/>
    <property type="match status" value="1"/>
</dbReference>
<dbReference type="PANTHER" id="PTHR43547">
    <property type="entry name" value="TWO-COMPONENT HISTIDINE KINASE"/>
    <property type="match status" value="1"/>
</dbReference>
<dbReference type="InterPro" id="IPR011123">
    <property type="entry name" value="Y_Y_Y"/>
</dbReference>
<keyword evidence="3 12" id="KW-0597">Phosphoprotein</keyword>
<dbReference type="PROSITE" id="PS01124">
    <property type="entry name" value="HTH_ARAC_FAMILY_2"/>
    <property type="match status" value="1"/>
</dbReference>
<dbReference type="PROSITE" id="PS00041">
    <property type="entry name" value="HTH_ARAC_FAMILY_1"/>
    <property type="match status" value="1"/>
</dbReference>